<dbReference type="AlphaFoldDB" id="A0A1G4V582"/>
<dbReference type="Gene3D" id="3.40.50.1820">
    <property type="entry name" value="alpha/beta hydrolase"/>
    <property type="match status" value="1"/>
</dbReference>
<evidence type="ECO:0000259" key="1">
    <source>
        <dbReference type="Pfam" id="PF00561"/>
    </source>
</evidence>
<protein>
    <submittedName>
        <fullName evidence="2">2-hydroxy-6-oxonona-2,4-dienedioate hydrolase</fullName>
    </submittedName>
</protein>
<name>A0A1G4V582_9MYCO</name>
<dbReference type="PANTHER" id="PTHR43798:SF33">
    <property type="entry name" value="HYDROLASE, PUTATIVE (AFU_ORTHOLOGUE AFUA_2G14860)-RELATED"/>
    <property type="match status" value="1"/>
</dbReference>
<gene>
    <name evidence="2" type="ORF">SAMN02799620_00100</name>
</gene>
<dbReference type="Proteomes" id="UP000199707">
    <property type="component" value="Unassembled WGS sequence"/>
</dbReference>
<dbReference type="PRINTS" id="PR00111">
    <property type="entry name" value="ABHYDROLASE"/>
</dbReference>
<organism evidence="2 3">
    <name type="scientific">Mycolicibacterium fluoranthenivorans</name>
    <dbReference type="NCBI Taxonomy" id="258505"/>
    <lineage>
        <taxon>Bacteria</taxon>
        <taxon>Bacillati</taxon>
        <taxon>Actinomycetota</taxon>
        <taxon>Actinomycetes</taxon>
        <taxon>Mycobacteriales</taxon>
        <taxon>Mycobacteriaceae</taxon>
        <taxon>Mycolicibacterium</taxon>
    </lineage>
</organism>
<keyword evidence="2" id="KW-0378">Hydrolase</keyword>
<reference evidence="3" key="1">
    <citation type="submission" date="2016-10" db="EMBL/GenBank/DDBJ databases">
        <authorList>
            <person name="Varghese N."/>
            <person name="Submissions S."/>
        </authorList>
    </citation>
    <scope>NUCLEOTIDE SEQUENCE [LARGE SCALE GENOMIC DNA]</scope>
    <source>
        <strain evidence="3">UNC267MFSha1.1M11</strain>
    </source>
</reference>
<dbReference type="GO" id="GO:0016787">
    <property type="term" value="F:hydrolase activity"/>
    <property type="evidence" value="ECO:0007669"/>
    <property type="project" value="UniProtKB-KW"/>
</dbReference>
<accession>A0A1G4V582</accession>
<proteinExistence type="predicted"/>
<evidence type="ECO:0000313" key="2">
    <source>
        <dbReference type="EMBL" id="SCX00459.1"/>
    </source>
</evidence>
<dbReference type="STRING" id="1502745.SAMN02799620_00100"/>
<sequence>MAVTPVHESVWSDLQGVAFTQGYLDAGGVRTRYLHAGEAAKPTLVFLHGSGGHAEAYVRNLESHAEHFSTWSIDMLGHGYTDKPGHPLEVAHYIDHLLAVFDAIGAQKVYLSGESLGGWVAARAASDHPDRIERLVLNTAGGSQADPEVMKRIITLSMAAAENPDWETVQARIKWLMADKSKGYDDIVASRQKVYQQAGFVAAMSDIMALQDPQIRARNLLGPAEYGAITAPTLVLWTSDDPTADVSEGRRISEMIPGARFEVMSGCGHWPQYEDPKTFNRLHLDFLLGRA</sequence>
<evidence type="ECO:0000313" key="3">
    <source>
        <dbReference type="Proteomes" id="UP000199707"/>
    </source>
</evidence>
<dbReference type="RefSeq" id="WP_090352985.1">
    <property type="nucleotide sequence ID" value="NZ_FMUB01000001.1"/>
</dbReference>
<dbReference type="InterPro" id="IPR029058">
    <property type="entry name" value="AB_hydrolase_fold"/>
</dbReference>
<dbReference type="InterPro" id="IPR050266">
    <property type="entry name" value="AB_hydrolase_sf"/>
</dbReference>
<dbReference type="InterPro" id="IPR000073">
    <property type="entry name" value="AB_hydrolase_1"/>
</dbReference>
<dbReference type="PANTHER" id="PTHR43798">
    <property type="entry name" value="MONOACYLGLYCEROL LIPASE"/>
    <property type="match status" value="1"/>
</dbReference>
<feature type="domain" description="AB hydrolase-1" evidence="1">
    <location>
        <begin position="42"/>
        <end position="276"/>
    </location>
</feature>
<dbReference type="GO" id="GO:0016020">
    <property type="term" value="C:membrane"/>
    <property type="evidence" value="ECO:0007669"/>
    <property type="project" value="TreeGrafter"/>
</dbReference>
<dbReference type="SUPFAM" id="SSF53474">
    <property type="entry name" value="alpha/beta-Hydrolases"/>
    <property type="match status" value="1"/>
</dbReference>
<dbReference type="Pfam" id="PF00561">
    <property type="entry name" value="Abhydrolase_1"/>
    <property type="match status" value="1"/>
</dbReference>
<dbReference type="EMBL" id="FMUB01000001">
    <property type="protein sequence ID" value="SCX00459.1"/>
    <property type="molecule type" value="Genomic_DNA"/>
</dbReference>